<dbReference type="RefSeq" id="XP_033654034.1">
    <property type="nucleotide sequence ID" value="XM_033800278.1"/>
</dbReference>
<feature type="compositionally biased region" description="Polar residues" evidence="5">
    <location>
        <begin position="12"/>
        <end position="28"/>
    </location>
</feature>
<evidence type="ECO:0000256" key="4">
    <source>
        <dbReference type="PROSITE-ProRule" id="PRU00601"/>
    </source>
</evidence>
<keyword evidence="8" id="KW-1185">Reference proteome</keyword>
<dbReference type="GO" id="GO:0008270">
    <property type="term" value="F:zinc ion binding"/>
    <property type="evidence" value="ECO:0007669"/>
    <property type="project" value="UniProtKB-KW"/>
</dbReference>
<accession>A0A6A6JJT2</accession>
<evidence type="ECO:0000256" key="3">
    <source>
        <dbReference type="ARBA" id="ARBA00022833"/>
    </source>
</evidence>
<evidence type="ECO:0000256" key="5">
    <source>
        <dbReference type="SAM" id="MobiDB-lite"/>
    </source>
</evidence>
<feature type="region of interest" description="Disordered" evidence="5">
    <location>
        <begin position="1"/>
        <end position="48"/>
    </location>
</feature>
<feature type="compositionally biased region" description="Pro residues" evidence="5">
    <location>
        <begin position="1"/>
        <end position="11"/>
    </location>
</feature>
<evidence type="ECO:0000256" key="2">
    <source>
        <dbReference type="ARBA" id="ARBA00022771"/>
    </source>
</evidence>
<dbReference type="GeneID" id="54553453"/>
<feature type="compositionally biased region" description="Acidic residues" evidence="5">
    <location>
        <begin position="446"/>
        <end position="456"/>
    </location>
</feature>
<feature type="compositionally biased region" description="Low complexity" evidence="5">
    <location>
        <begin position="368"/>
        <end position="379"/>
    </location>
</feature>
<feature type="compositionally biased region" description="Basic and acidic residues" evidence="5">
    <location>
        <begin position="380"/>
        <end position="392"/>
    </location>
</feature>
<evidence type="ECO:0000313" key="7">
    <source>
        <dbReference type="EMBL" id="KAF2276495.1"/>
    </source>
</evidence>
<dbReference type="PROSITE" id="PS51266">
    <property type="entry name" value="ZF_CHY"/>
    <property type="match status" value="1"/>
</dbReference>
<feature type="compositionally biased region" description="Low complexity" evidence="5">
    <location>
        <begin position="207"/>
        <end position="219"/>
    </location>
</feature>
<keyword evidence="3" id="KW-0862">Zinc</keyword>
<reference evidence="7" key="1">
    <citation type="journal article" date="2020" name="Stud. Mycol.">
        <title>101 Dothideomycetes genomes: a test case for predicting lifestyles and emergence of pathogens.</title>
        <authorList>
            <person name="Haridas S."/>
            <person name="Albert R."/>
            <person name="Binder M."/>
            <person name="Bloem J."/>
            <person name="Labutti K."/>
            <person name="Salamov A."/>
            <person name="Andreopoulos B."/>
            <person name="Baker S."/>
            <person name="Barry K."/>
            <person name="Bills G."/>
            <person name="Bluhm B."/>
            <person name="Cannon C."/>
            <person name="Castanera R."/>
            <person name="Culley D."/>
            <person name="Daum C."/>
            <person name="Ezra D."/>
            <person name="Gonzalez J."/>
            <person name="Henrissat B."/>
            <person name="Kuo A."/>
            <person name="Liang C."/>
            <person name="Lipzen A."/>
            <person name="Lutzoni F."/>
            <person name="Magnuson J."/>
            <person name="Mondo S."/>
            <person name="Nolan M."/>
            <person name="Ohm R."/>
            <person name="Pangilinan J."/>
            <person name="Park H.-J."/>
            <person name="Ramirez L."/>
            <person name="Alfaro M."/>
            <person name="Sun H."/>
            <person name="Tritt A."/>
            <person name="Yoshinaga Y."/>
            <person name="Zwiers L.-H."/>
            <person name="Turgeon B."/>
            <person name="Goodwin S."/>
            <person name="Spatafora J."/>
            <person name="Crous P."/>
            <person name="Grigoriev I."/>
        </authorList>
    </citation>
    <scope>NUCLEOTIDE SEQUENCE</scope>
    <source>
        <strain evidence="7">CBS 379.55</strain>
    </source>
</reference>
<feature type="compositionally biased region" description="Pro residues" evidence="5">
    <location>
        <begin position="220"/>
        <end position="233"/>
    </location>
</feature>
<feature type="region of interest" description="Disordered" evidence="5">
    <location>
        <begin position="726"/>
        <end position="753"/>
    </location>
</feature>
<feature type="compositionally biased region" description="Basic and acidic residues" evidence="5">
    <location>
        <begin position="728"/>
        <end position="737"/>
    </location>
</feature>
<dbReference type="OrthoDB" id="10253329at2759"/>
<dbReference type="InterPro" id="IPR037274">
    <property type="entry name" value="Znf_CHY_sf"/>
</dbReference>
<keyword evidence="1" id="KW-0479">Metal-binding</keyword>
<organism evidence="7 8">
    <name type="scientific">Westerdykella ornata</name>
    <dbReference type="NCBI Taxonomy" id="318751"/>
    <lineage>
        <taxon>Eukaryota</taxon>
        <taxon>Fungi</taxon>
        <taxon>Dikarya</taxon>
        <taxon>Ascomycota</taxon>
        <taxon>Pezizomycotina</taxon>
        <taxon>Dothideomycetes</taxon>
        <taxon>Pleosporomycetidae</taxon>
        <taxon>Pleosporales</taxon>
        <taxon>Sporormiaceae</taxon>
        <taxon>Westerdykella</taxon>
    </lineage>
</organism>
<dbReference type="EMBL" id="ML986493">
    <property type="protein sequence ID" value="KAF2276495.1"/>
    <property type="molecule type" value="Genomic_DNA"/>
</dbReference>
<feature type="domain" description="CHY-type" evidence="6">
    <location>
        <begin position="648"/>
        <end position="715"/>
    </location>
</feature>
<feature type="region of interest" description="Disordered" evidence="5">
    <location>
        <begin position="166"/>
        <end position="249"/>
    </location>
</feature>
<keyword evidence="2 4" id="KW-0863">Zinc-finger</keyword>
<gene>
    <name evidence="7" type="ORF">EI97DRAFT_450312</name>
</gene>
<feature type="compositionally biased region" description="Basic and acidic residues" evidence="5">
    <location>
        <begin position="166"/>
        <end position="184"/>
    </location>
</feature>
<name>A0A6A6JJT2_WESOR</name>
<evidence type="ECO:0000259" key="6">
    <source>
        <dbReference type="PROSITE" id="PS51266"/>
    </source>
</evidence>
<feature type="compositionally biased region" description="Basic and acidic residues" evidence="5">
    <location>
        <begin position="356"/>
        <end position="367"/>
    </location>
</feature>
<evidence type="ECO:0000313" key="8">
    <source>
        <dbReference type="Proteomes" id="UP000800097"/>
    </source>
</evidence>
<sequence length="753" mass="82904">MSTREPPPPPGTSSNGSRAAATDNTGINTTPTPRITPRPTPHSQLTNPRTYQLSQLRRRYHPVVVHEHEDNGSTVLDFPLRPSDPDFPFEMDALLCSLVVARDFPPARPTLRVRNPEMERGYQVNVERGWDRIVEEGMEKGKGGTLLAWLNRLDRELEGLLARERAETGVQKEAEREKEKERVTLKVVRHGNRPSDQTVDAQPPSPHMARPTAAAASSPKPSPKPSPTPPPAASPDAAALSQARHTRDAQVQQLQARMGRLPQFSKSPDGLSFTIPIQVHRKQALPLELQAIKQVRLFVPETYNIEPCRVQLVGVSGEAKEAVERGFEERARRETGLSLVNQVNYLAQNMHVLARGKGEEEGGRRGEGSTAAAAAAAPEELARPEKESKKSTSAEAPPLTAPEGTVFEDRPHVIVIPRPPEWDTKNEGEEAQETDSSSSESGHESESEDAGDEEQGTAEPSTAAAAAHTQTPERGVLVSFPHLELHGIELLEIVTMNITVKCERCKDTRDITNLLSTSRGATGGGGGGLRREACAKCAASFGVGWRAEFMHANSARAGYLDLEGCVVLDLLPSNFIPTCAECSTAYPRPGVVSVRGETSMAFCRECHRKMTFRLPEIKFLRTSTSAAVKAGPVRKKKAENLGIVAGRELPNRGRCTHYKKSYRWFRFSCCNKVFACDRCHDQVADHVVEHANRMIWYVQNFRPKDCGICHAWLTVRPGKGFWEGGQGTRDRVKMSRKDPRKYKRVGGSKVGSS</sequence>
<evidence type="ECO:0000256" key="1">
    <source>
        <dbReference type="ARBA" id="ARBA00022723"/>
    </source>
</evidence>
<feature type="compositionally biased region" description="Low complexity" evidence="5">
    <location>
        <begin position="234"/>
        <end position="243"/>
    </location>
</feature>
<dbReference type="InterPro" id="IPR008913">
    <property type="entry name" value="Znf_CHY"/>
</dbReference>
<dbReference type="SUPFAM" id="SSF161219">
    <property type="entry name" value="CHY zinc finger-like"/>
    <property type="match status" value="1"/>
</dbReference>
<dbReference type="Proteomes" id="UP000800097">
    <property type="component" value="Unassembled WGS sequence"/>
</dbReference>
<proteinExistence type="predicted"/>
<protein>
    <recommendedName>
        <fullName evidence="6">CHY-type domain-containing protein</fullName>
    </recommendedName>
</protein>
<dbReference type="AlphaFoldDB" id="A0A6A6JJT2"/>
<feature type="region of interest" description="Disordered" evidence="5">
    <location>
        <begin position="356"/>
        <end position="470"/>
    </location>
</feature>